<sequence>MSSYCWGKHGKEVELLVLYKNPFSAPFLFASLKIPTLTGRKGILNTNFWSFLSYFILLPVAVNFDLVVVIVYVL</sequence>
<reference evidence="2 3" key="1">
    <citation type="submission" date="2024-01" db="EMBL/GenBank/DDBJ databases">
        <title>The genomes of 5 underutilized Papilionoideae crops provide insights into root nodulation and disease resistanc.</title>
        <authorList>
            <person name="Jiang F."/>
        </authorList>
    </citation>
    <scope>NUCLEOTIDE SEQUENCE [LARGE SCALE GENOMIC DNA]</scope>
    <source>
        <strain evidence="2">JINMINGXINNONG_FW02</strain>
        <tissue evidence="2">Leaves</tissue>
    </source>
</reference>
<accession>A0AAN9REQ7</accession>
<organism evidence="2 3">
    <name type="scientific">Phaseolus coccineus</name>
    <name type="common">Scarlet runner bean</name>
    <name type="synonym">Phaseolus multiflorus</name>
    <dbReference type="NCBI Taxonomy" id="3886"/>
    <lineage>
        <taxon>Eukaryota</taxon>
        <taxon>Viridiplantae</taxon>
        <taxon>Streptophyta</taxon>
        <taxon>Embryophyta</taxon>
        <taxon>Tracheophyta</taxon>
        <taxon>Spermatophyta</taxon>
        <taxon>Magnoliopsida</taxon>
        <taxon>eudicotyledons</taxon>
        <taxon>Gunneridae</taxon>
        <taxon>Pentapetalae</taxon>
        <taxon>rosids</taxon>
        <taxon>fabids</taxon>
        <taxon>Fabales</taxon>
        <taxon>Fabaceae</taxon>
        <taxon>Papilionoideae</taxon>
        <taxon>50 kb inversion clade</taxon>
        <taxon>NPAAA clade</taxon>
        <taxon>indigoferoid/millettioid clade</taxon>
        <taxon>Phaseoleae</taxon>
        <taxon>Phaseolus</taxon>
    </lineage>
</organism>
<dbReference type="Proteomes" id="UP001374584">
    <property type="component" value="Unassembled WGS sequence"/>
</dbReference>
<gene>
    <name evidence="2" type="ORF">VNO80_10550</name>
</gene>
<name>A0AAN9REQ7_PHACN</name>
<feature type="transmembrane region" description="Helical" evidence="1">
    <location>
        <begin position="51"/>
        <end position="73"/>
    </location>
</feature>
<evidence type="ECO:0000313" key="3">
    <source>
        <dbReference type="Proteomes" id="UP001374584"/>
    </source>
</evidence>
<dbReference type="EMBL" id="JAYMYR010000004">
    <property type="protein sequence ID" value="KAK7368524.1"/>
    <property type="molecule type" value="Genomic_DNA"/>
</dbReference>
<evidence type="ECO:0000256" key="1">
    <source>
        <dbReference type="SAM" id="Phobius"/>
    </source>
</evidence>
<comment type="caution">
    <text evidence="2">The sequence shown here is derived from an EMBL/GenBank/DDBJ whole genome shotgun (WGS) entry which is preliminary data.</text>
</comment>
<keyword evidence="1" id="KW-1133">Transmembrane helix</keyword>
<keyword evidence="1" id="KW-0472">Membrane</keyword>
<protein>
    <submittedName>
        <fullName evidence="2">Uncharacterized protein</fullName>
    </submittedName>
</protein>
<dbReference type="AlphaFoldDB" id="A0AAN9REQ7"/>
<evidence type="ECO:0000313" key="2">
    <source>
        <dbReference type="EMBL" id="KAK7368524.1"/>
    </source>
</evidence>
<keyword evidence="3" id="KW-1185">Reference proteome</keyword>
<proteinExistence type="predicted"/>
<keyword evidence="1" id="KW-0812">Transmembrane</keyword>